<evidence type="ECO:0000256" key="1">
    <source>
        <dbReference type="ARBA" id="ARBA00006515"/>
    </source>
</evidence>
<dbReference type="EMBL" id="BIFR01000002">
    <property type="protein sequence ID" value="GCE15942.1"/>
    <property type="molecule type" value="Genomic_DNA"/>
</dbReference>
<protein>
    <submittedName>
        <fullName evidence="5">Glyceraldehyde 3-phosphate reductase</fullName>
    </submittedName>
</protein>
<feature type="domain" description="NADP-dependent oxidoreductase" evidence="4">
    <location>
        <begin position="32"/>
        <end position="330"/>
    </location>
</feature>
<organism evidence="5 6">
    <name type="scientific">Tengunoibacter tsumagoiensis</name>
    <dbReference type="NCBI Taxonomy" id="2014871"/>
    <lineage>
        <taxon>Bacteria</taxon>
        <taxon>Bacillati</taxon>
        <taxon>Chloroflexota</taxon>
        <taxon>Ktedonobacteria</taxon>
        <taxon>Ktedonobacterales</taxon>
        <taxon>Dictyobacteraceae</taxon>
        <taxon>Tengunoibacter</taxon>
    </lineage>
</organism>
<dbReference type="AlphaFoldDB" id="A0A402A9V4"/>
<dbReference type="Proteomes" id="UP000287352">
    <property type="component" value="Unassembled WGS sequence"/>
</dbReference>
<comment type="similarity">
    <text evidence="1">Belongs to the shaker potassium channel beta subunit family.</text>
</comment>
<evidence type="ECO:0000313" key="6">
    <source>
        <dbReference type="Proteomes" id="UP000287352"/>
    </source>
</evidence>
<proteinExistence type="inferred from homology"/>
<keyword evidence="6" id="KW-1185">Reference proteome</keyword>
<dbReference type="InterPro" id="IPR036812">
    <property type="entry name" value="NAD(P)_OxRdtase_dom_sf"/>
</dbReference>
<reference evidence="6" key="1">
    <citation type="submission" date="2018-12" db="EMBL/GenBank/DDBJ databases">
        <title>Tengunoibacter tsumagoiensis gen. nov., sp. nov., Dictyobacter kobayashii sp. nov., D. alpinus sp. nov., and D. joshuensis sp. nov. and description of Dictyobacteraceae fam. nov. within the order Ktedonobacterales isolated from Tengu-no-mugimeshi.</title>
        <authorList>
            <person name="Wang C.M."/>
            <person name="Zheng Y."/>
            <person name="Sakai Y."/>
            <person name="Toyoda A."/>
            <person name="Minakuchi Y."/>
            <person name="Abe K."/>
            <person name="Yokota A."/>
            <person name="Yabe S."/>
        </authorList>
    </citation>
    <scope>NUCLEOTIDE SEQUENCE [LARGE SCALE GENOMIC DNA]</scope>
    <source>
        <strain evidence="6">Uno3</strain>
    </source>
</reference>
<dbReference type="GO" id="GO:0016491">
    <property type="term" value="F:oxidoreductase activity"/>
    <property type="evidence" value="ECO:0007669"/>
    <property type="project" value="UniProtKB-KW"/>
</dbReference>
<comment type="caution">
    <text evidence="5">The sequence shown here is derived from an EMBL/GenBank/DDBJ whole genome shotgun (WGS) entry which is preliminary data.</text>
</comment>
<dbReference type="InterPro" id="IPR023210">
    <property type="entry name" value="NADP_OxRdtase_dom"/>
</dbReference>
<dbReference type="PANTHER" id="PTHR43150">
    <property type="entry name" value="HYPERKINETIC, ISOFORM M"/>
    <property type="match status" value="1"/>
</dbReference>
<dbReference type="PANTHER" id="PTHR43150:SF4">
    <property type="entry name" value="L-GLYCERALDEHYDE 3-PHOSPHATE REDUCTASE"/>
    <property type="match status" value="1"/>
</dbReference>
<sequence>MSELTTHTFADDRYDSMTYRRSGRSGLKLPAISLGAWETFGGYRGEEVARACLYRAFDLGITHFDLANNYGRPAGNAEVVVGKVLKDMPRDELIISTKAGFYMWPGPYGEWLSKKYLVSSLDQSLKRLGLEYVDIFYAHRPDPETPLEETMAALDLIVKQGKALYVGVSNFSGPQYVQAVQVAQRMGLSPITIHQPYYNLFGRWAEKDLFEHTVNNGTGVITYSPLAQGLLSDKYLDSVPGDSRAAQWWGKENKNDVVDAATVDKLQRLNAIARERGQSLAQMALAWNLHFPAVTSVLIGASKVEQIEENVAALNNLAFSAEEVKAIDAIAPQP</sequence>
<name>A0A402A9V4_9CHLR</name>
<dbReference type="PRINTS" id="PR01577">
    <property type="entry name" value="KCNABCHANNEL"/>
</dbReference>
<evidence type="ECO:0000256" key="3">
    <source>
        <dbReference type="ARBA" id="ARBA00023002"/>
    </source>
</evidence>
<dbReference type="Gene3D" id="3.20.20.100">
    <property type="entry name" value="NADP-dependent oxidoreductase domain"/>
    <property type="match status" value="1"/>
</dbReference>
<evidence type="ECO:0000256" key="2">
    <source>
        <dbReference type="ARBA" id="ARBA00022857"/>
    </source>
</evidence>
<keyword evidence="3" id="KW-0560">Oxidoreductase</keyword>
<evidence type="ECO:0000259" key="4">
    <source>
        <dbReference type="Pfam" id="PF00248"/>
    </source>
</evidence>
<dbReference type="CDD" id="cd19089">
    <property type="entry name" value="AKR_AKR14A1_2"/>
    <property type="match status" value="1"/>
</dbReference>
<gene>
    <name evidence="5" type="ORF">KTT_58010</name>
</gene>
<keyword evidence="2" id="KW-0521">NADP</keyword>
<dbReference type="InterPro" id="IPR005399">
    <property type="entry name" value="K_chnl_volt-dep_bsu_KCNAB-rel"/>
</dbReference>
<dbReference type="GO" id="GO:0051596">
    <property type="term" value="P:methylglyoxal catabolic process"/>
    <property type="evidence" value="ECO:0007669"/>
    <property type="project" value="TreeGrafter"/>
</dbReference>
<dbReference type="Pfam" id="PF00248">
    <property type="entry name" value="Aldo_ket_red"/>
    <property type="match status" value="1"/>
</dbReference>
<evidence type="ECO:0000313" key="5">
    <source>
        <dbReference type="EMBL" id="GCE15942.1"/>
    </source>
</evidence>
<accession>A0A402A9V4</accession>
<dbReference type="SUPFAM" id="SSF51430">
    <property type="entry name" value="NAD(P)-linked oxidoreductase"/>
    <property type="match status" value="1"/>
</dbReference>